<dbReference type="InterPro" id="IPR052035">
    <property type="entry name" value="ZnF_BED_domain_contain"/>
</dbReference>
<evidence type="ECO:0000256" key="3">
    <source>
        <dbReference type="ARBA" id="ARBA00022771"/>
    </source>
</evidence>
<dbReference type="Proteomes" id="UP001213000">
    <property type="component" value="Unassembled WGS sequence"/>
</dbReference>
<gene>
    <name evidence="8" type="ORF">NP233_g3729</name>
</gene>
<feature type="compositionally biased region" description="Basic residues" evidence="6">
    <location>
        <begin position="438"/>
        <end position="452"/>
    </location>
</feature>
<feature type="region of interest" description="Disordered" evidence="6">
    <location>
        <begin position="782"/>
        <end position="825"/>
    </location>
</feature>
<keyword evidence="5" id="KW-0539">Nucleus</keyword>
<evidence type="ECO:0000256" key="6">
    <source>
        <dbReference type="SAM" id="MobiDB-lite"/>
    </source>
</evidence>
<dbReference type="SUPFAM" id="SSF53098">
    <property type="entry name" value="Ribonuclease H-like"/>
    <property type="match status" value="1"/>
</dbReference>
<feature type="region of interest" description="Disordered" evidence="6">
    <location>
        <begin position="334"/>
        <end position="462"/>
    </location>
</feature>
<organism evidence="8 9">
    <name type="scientific">Leucocoprinus birnbaumii</name>
    <dbReference type="NCBI Taxonomy" id="56174"/>
    <lineage>
        <taxon>Eukaryota</taxon>
        <taxon>Fungi</taxon>
        <taxon>Dikarya</taxon>
        <taxon>Basidiomycota</taxon>
        <taxon>Agaricomycotina</taxon>
        <taxon>Agaricomycetes</taxon>
        <taxon>Agaricomycetidae</taxon>
        <taxon>Agaricales</taxon>
        <taxon>Agaricineae</taxon>
        <taxon>Agaricaceae</taxon>
        <taxon>Leucocoprinus</taxon>
    </lineage>
</organism>
<feature type="compositionally biased region" description="Acidic residues" evidence="6">
    <location>
        <begin position="850"/>
        <end position="869"/>
    </location>
</feature>
<protein>
    <recommendedName>
        <fullName evidence="7">HAT C-terminal dimerisation domain-containing protein</fullName>
    </recommendedName>
</protein>
<dbReference type="Pfam" id="PF05699">
    <property type="entry name" value="Dimer_Tnp_hAT"/>
    <property type="match status" value="1"/>
</dbReference>
<feature type="compositionally biased region" description="Acidic residues" evidence="6">
    <location>
        <begin position="395"/>
        <end position="412"/>
    </location>
</feature>
<dbReference type="EMBL" id="JANIEX010000183">
    <property type="protein sequence ID" value="KAJ3571478.1"/>
    <property type="molecule type" value="Genomic_DNA"/>
</dbReference>
<sequence>MDFILCYNISTGTYNTTGHRYRGHFSIWLTNEIQEHVIALEDMFDQPAVISVPGWVNGNLYVPTQERFGILPVPDDVCSQSGIDTYNEATDQDQHFWFLASKQGTHKPILPVHTDREQQLFRSLLQTNPVFSSVSSEPNWREGVRIWNRNYAACEGEVYYKLVEQLRAYYTKWQTLNNAHNALTTTAEDHRSLTASIHDPTRSETAPEISLFPAQPNCDVISGLQMPKFLALPPISEQSIEVNQHTQVASQPRSVHQVHPPAAPLQGQSVFRLEEPPSLSPDPQCQMQLIAQQWTLSSLPPQASGTRTARKKRTCRKCGRDDCADVSAQMKTAQHLGPKHGLPTSSSPPTFLSPPRLSPPHVTTTLSSPPIILSDSDESPSLPQRPKKRPALVLSEDEFEGERSDDEPDEVSESTRQRNSADKGHTGSNQASKDTSKKAKTQHSKTSGKKAKGPAENASGTPPHKVECICVCVFEPIPDVIWQMVPETKGSKTLVNRQYFVFKCTAPHCAWKTRFVNRVVKGSDQSSTRNLRRHAIACWGQEALDAADGVDVDEARAIMKGRNNKAKDGSIIDAFKSKSKVLTKDIYSTKPPTKTEIRADIVRWVCESKRPFEVVNDKGFHRLMKRGRPHHYVPSATTVHRDLRVTFIRGRQIVSRLLRKNEGRLHFGTDAWTSPNHRAFVGVEFQREVEGTIESCSLDLLEVPRSHTGEVLAEAFTDILNEYGISQKKQGLACDNAAPNDVMVREIANLIPGDKGQASRVCCFCHVINLVTRSILALFDTPKSPKKRTKGGSTRAAKRRHLDSGDDEEEANGIEGATVGTDADGYEVEGEEVAVASEPPELVKLAGSLADEEEPDGGEDDVEEAPEEDNCDGWIDECEVMPSSEKKVTKDRAMPAQKVLVKIRKVAYAVKNSSTILFPLWSDICKSKRLKQKIMSRDVKTRWNSTFDMLRDAIDYRKVYDEITALRSTNLREYKLSDEEWKIAGQLFESLKIFKEATEFFSRKNVSNISWNKDYDMSIREALKLGQRTLNRYYSKTDMSEAYHIAMILDPQHKLEYMRQAGWPQPLIRKAEQLVRTEFKARSADSQAEGPMPSTSTPSTSSTSTPKNRFDHLAFTQKATGVSTEFEDEVTRYLSVAPHPCEDPIRWWYENQHTYPKLSRMARDFLSIPATSVGVERMFSKGRILLSHLRNSLSPITVRSLLCLGEWIEAGLVTDKDIVVAISGLPDLGDDAEDTVEPGWDHIQKD</sequence>
<evidence type="ECO:0000256" key="4">
    <source>
        <dbReference type="ARBA" id="ARBA00022833"/>
    </source>
</evidence>
<dbReference type="InterPro" id="IPR012337">
    <property type="entry name" value="RNaseH-like_sf"/>
</dbReference>
<dbReference type="PANTHER" id="PTHR46481:SF10">
    <property type="entry name" value="ZINC FINGER BED DOMAIN-CONTAINING PROTEIN 39"/>
    <property type="match status" value="1"/>
</dbReference>
<dbReference type="GO" id="GO:0005634">
    <property type="term" value="C:nucleus"/>
    <property type="evidence" value="ECO:0007669"/>
    <property type="project" value="UniProtKB-SubCell"/>
</dbReference>
<feature type="compositionally biased region" description="Basic residues" evidence="6">
    <location>
        <begin position="308"/>
        <end position="317"/>
    </location>
</feature>
<evidence type="ECO:0000256" key="5">
    <source>
        <dbReference type="ARBA" id="ARBA00023242"/>
    </source>
</evidence>
<feature type="compositionally biased region" description="Low complexity" evidence="6">
    <location>
        <begin position="1093"/>
        <end position="1106"/>
    </location>
</feature>
<evidence type="ECO:0000256" key="2">
    <source>
        <dbReference type="ARBA" id="ARBA00022723"/>
    </source>
</evidence>
<keyword evidence="2" id="KW-0479">Metal-binding</keyword>
<accession>A0AAD5YW73</accession>
<evidence type="ECO:0000313" key="8">
    <source>
        <dbReference type="EMBL" id="KAJ3571478.1"/>
    </source>
</evidence>
<dbReference type="GO" id="GO:0008270">
    <property type="term" value="F:zinc ion binding"/>
    <property type="evidence" value="ECO:0007669"/>
    <property type="project" value="UniProtKB-KW"/>
</dbReference>
<dbReference type="SUPFAM" id="SSF140996">
    <property type="entry name" value="Hermes dimerisation domain"/>
    <property type="match status" value="1"/>
</dbReference>
<dbReference type="PANTHER" id="PTHR46481">
    <property type="entry name" value="ZINC FINGER BED DOMAIN-CONTAINING PROTEIN 4"/>
    <property type="match status" value="1"/>
</dbReference>
<comment type="caution">
    <text evidence="8">The sequence shown here is derived from an EMBL/GenBank/DDBJ whole genome shotgun (WGS) entry which is preliminary data.</text>
</comment>
<dbReference type="AlphaFoldDB" id="A0AAD5YW73"/>
<feature type="region of interest" description="Disordered" evidence="6">
    <location>
        <begin position="849"/>
        <end position="869"/>
    </location>
</feature>
<reference evidence="8" key="1">
    <citation type="submission" date="2022-07" db="EMBL/GenBank/DDBJ databases">
        <title>Genome Sequence of Leucocoprinus birnbaumii.</title>
        <authorList>
            <person name="Buettner E."/>
        </authorList>
    </citation>
    <scope>NUCLEOTIDE SEQUENCE</scope>
    <source>
        <strain evidence="8">VT141</strain>
    </source>
</reference>
<evidence type="ECO:0000313" key="9">
    <source>
        <dbReference type="Proteomes" id="UP001213000"/>
    </source>
</evidence>
<proteinExistence type="predicted"/>
<feature type="compositionally biased region" description="Low complexity" evidence="6">
    <location>
        <begin position="342"/>
        <end position="355"/>
    </location>
</feature>
<keyword evidence="3" id="KW-0863">Zinc-finger</keyword>
<feature type="region of interest" description="Disordered" evidence="6">
    <location>
        <begin position="296"/>
        <end position="318"/>
    </location>
</feature>
<feature type="compositionally biased region" description="Basic and acidic residues" evidence="6">
    <location>
        <begin position="413"/>
        <end position="425"/>
    </location>
</feature>
<feature type="region of interest" description="Disordered" evidence="6">
    <location>
        <begin position="1079"/>
        <end position="1108"/>
    </location>
</feature>
<evidence type="ECO:0000256" key="1">
    <source>
        <dbReference type="ARBA" id="ARBA00004123"/>
    </source>
</evidence>
<keyword evidence="9" id="KW-1185">Reference proteome</keyword>
<feature type="domain" description="HAT C-terminal dimerisation" evidence="7">
    <location>
        <begin position="1142"/>
        <end position="1208"/>
    </location>
</feature>
<feature type="compositionally biased region" description="Basic residues" evidence="6">
    <location>
        <begin position="784"/>
        <end position="801"/>
    </location>
</feature>
<dbReference type="GO" id="GO:0046983">
    <property type="term" value="F:protein dimerization activity"/>
    <property type="evidence" value="ECO:0007669"/>
    <property type="project" value="InterPro"/>
</dbReference>
<comment type="subcellular location">
    <subcellularLocation>
        <location evidence="1">Nucleus</location>
    </subcellularLocation>
</comment>
<evidence type="ECO:0000259" key="7">
    <source>
        <dbReference type="Pfam" id="PF05699"/>
    </source>
</evidence>
<dbReference type="InterPro" id="IPR008906">
    <property type="entry name" value="HATC_C_dom"/>
</dbReference>
<name>A0AAD5YW73_9AGAR</name>
<keyword evidence="4" id="KW-0862">Zinc</keyword>